<comment type="caution">
    <text evidence="1">The sequence shown here is derived from an EMBL/GenBank/DDBJ whole genome shotgun (WGS) entry which is preliminary data.</text>
</comment>
<sequence length="92" mass="10298">MKEVADGSLDSPRLFVTVTVALVKVMLADCIATGRDNTKNILRLPLAGVWRNEVFVRQGGEVKRDERASEGGRETKGWSICEVKKDEFWEGM</sequence>
<evidence type="ECO:0000313" key="2">
    <source>
        <dbReference type="Proteomes" id="UP000324222"/>
    </source>
</evidence>
<dbReference type="Proteomes" id="UP000324222">
    <property type="component" value="Unassembled WGS sequence"/>
</dbReference>
<protein>
    <submittedName>
        <fullName evidence="1">Uncharacterized protein</fullName>
    </submittedName>
</protein>
<dbReference type="AlphaFoldDB" id="A0A5B7JF94"/>
<proteinExistence type="predicted"/>
<name>A0A5B7JF94_PORTR</name>
<dbReference type="EMBL" id="VSRR010088397">
    <property type="protein sequence ID" value="MPC91618.1"/>
    <property type="molecule type" value="Genomic_DNA"/>
</dbReference>
<keyword evidence="2" id="KW-1185">Reference proteome</keyword>
<reference evidence="1 2" key="1">
    <citation type="submission" date="2019-05" db="EMBL/GenBank/DDBJ databases">
        <title>Another draft genome of Portunus trituberculatus and its Hox gene families provides insights of decapod evolution.</title>
        <authorList>
            <person name="Jeong J.-H."/>
            <person name="Song I."/>
            <person name="Kim S."/>
            <person name="Choi T."/>
            <person name="Kim D."/>
            <person name="Ryu S."/>
            <person name="Kim W."/>
        </authorList>
    </citation>
    <scope>NUCLEOTIDE SEQUENCE [LARGE SCALE GENOMIC DNA]</scope>
    <source>
        <tissue evidence="1">Muscle</tissue>
    </source>
</reference>
<accession>A0A5B7JF94</accession>
<gene>
    <name evidence="1" type="ORF">E2C01_086667</name>
</gene>
<evidence type="ECO:0000313" key="1">
    <source>
        <dbReference type="EMBL" id="MPC91618.1"/>
    </source>
</evidence>
<organism evidence="1 2">
    <name type="scientific">Portunus trituberculatus</name>
    <name type="common">Swimming crab</name>
    <name type="synonym">Neptunus trituberculatus</name>
    <dbReference type="NCBI Taxonomy" id="210409"/>
    <lineage>
        <taxon>Eukaryota</taxon>
        <taxon>Metazoa</taxon>
        <taxon>Ecdysozoa</taxon>
        <taxon>Arthropoda</taxon>
        <taxon>Crustacea</taxon>
        <taxon>Multicrustacea</taxon>
        <taxon>Malacostraca</taxon>
        <taxon>Eumalacostraca</taxon>
        <taxon>Eucarida</taxon>
        <taxon>Decapoda</taxon>
        <taxon>Pleocyemata</taxon>
        <taxon>Brachyura</taxon>
        <taxon>Eubrachyura</taxon>
        <taxon>Portunoidea</taxon>
        <taxon>Portunidae</taxon>
        <taxon>Portuninae</taxon>
        <taxon>Portunus</taxon>
    </lineage>
</organism>